<keyword evidence="4" id="KW-0812">Transmembrane</keyword>
<keyword evidence="3" id="KW-0813">Transport</keyword>
<dbReference type="InterPro" id="IPR050352">
    <property type="entry name" value="ABCG_transporters"/>
</dbReference>
<dbReference type="GO" id="GO:0005886">
    <property type="term" value="C:plasma membrane"/>
    <property type="evidence" value="ECO:0007669"/>
    <property type="project" value="TreeGrafter"/>
</dbReference>
<comment type="similarity">
    <text evidence="2">Belongs to the ABC transporter superfamily. ABCG family. Eye pigment precursor importer (TC 3.A.1.204) subfamily.</text>
</comment>
<dbReference type="PROSITE" id="PS00211">
    <property type="entry name" value="ABC_TRANSPORTER_1"/>
    <property type="match status" value="1"/>
</dbReference>
<dbReference type="OrthoDB" id="10042850at2759"/>
<dbReference type="Proteomes" id="UP000728032">
    <property type="component" value="Unassembled WGS sequence"/>
</dbReference>
<evidence type="ECO:0000256" key="5">
    <source>
        <dbReference type="ARBA" id="ARBA00022989"/>
    </source>
</evidence>
<keyword evidence="9" id="KW-1185">Reference proteome</keyword>
<keyword evidence="6" id="KW-0472">Membrane</keyword>
<dbReference type="EMBL" id="CAJPVJ010011746">
    <property type="protein sequence ID" value="CAG2173979.1"/>
    <property type="molecule type" value="Genomic_DNA"/>
</dbReference>
<dbReference type="PANTHER" id="PTHR48041">
    <property type="entry name" value="ABC TRANSPORTER G FAMILY MEMBER 28"/>
    <property type="match status" value="1"/>
</dbReference>
<dbReference type="InterPro" id="IPR027417">
    <property type="entry name" value="P-loop_NTPase"/>
</dbReference>
<dbReference type="Gene3D" id="3.40.50.300">
    <property type="entry name" value="P-loop containing nucleotide triphosphate hydrolases"/>
    <property type="match status" value="1"/>
</dbReference>
<dbReference type="AlphaFoldDB" id="A0A7R9QU09"/>
<proteinExistence type="inferred from homology"/>
<keyword evidence="5" id="KW-1133">Transmembrane helix</keyword>
<feature type="non-terminal residue" evidence="8">
    <location>
        <position position="223"/>
    </location>
</feature>
<dbReference type="InterPro" id="IPR017871">
    <property type="entry name" value="ABC_transporter-like_CS"/>
</dbReference>
<dbReference type="InterPro" id="IPR003439">
    <property type="entry name" value="ABC_transporter-like_ATP-bd"/>
</dbReference>
<dbReference type="GO" id="GO:0005524">
    <property type="term" value="F:ATP binding"/>
    <property type="evidence" value="ECO:0007669"/>
    <property type="project" value="InterPro"/>
</dbReference>
<evidence type="ECO:0000256" key="4">
    <source>
        <dbReference type="ARBA" id="ARBA00022692"/>
    </source>
</evidence>
<evidence type="ECO:0000256" key="2">
    <source>
        <dbReference type="ARBA" id="ARBA00005814"/>
    </source>
</evidence>
<dbReference type="PROSITE" id="PS50893">
    <property type="entry name" value="ABC_TRANSPORTER_2"/>
    <property type="match status" value="1"/>
</dbReference>
<evidence type="ECO:0000256" key="1">
    <source>
        <dbReference type="ARBA" id="ARBA00004141"/>
    </source>
</evidence>
<accession>A0A7R9QU09</accession>
<organism evidence="8">
    <name type="scientific">Oppiella nova</name>
    <dbReference type="NCBI Taxonomy" id="334625"/>
    <lineage>
        <taxon>Eukaryota</taxon>
        <taxon>Metazoa</taxon>
        <taxon>Ecdysozoa</taxon>
        <taxon>Arthropoda</taxon>
        <taxon>Chelicerata</taxon>
        <taxon>Arachnida</taxon>
        <taxon>Acari</taxon>
        <taxon>Acariformes</taxon>
        <taxon>Sarcoptiformes</taxon>
        <taxon>Oribatida</taxon>
        <taxon>Brachypylina</taxon>
        <taxon>Oppioidea</taxon>
        <taxon>Oppiidae</taxon>
        <taxon>Oppiella</taxon>
    </lineage>
</organism>
<feature type="domain" description="ABC transporter" evidence="7">
    <location>
        <begin position="31"/>
        <end position="223"/>
    </location>
</feature>
<evidence type="ECO:0000256" key="3">
    <source>
        <dbReference type="ARBA" id="ARBA00022448"/>
    </source>
</evidence>
<dbReference type="SUPFAM" id="SSF52540">
    <property type="entry name" value="P-loop containing nucleoside triphosphate hydrolases"/>
    <property type="match status" value="1"/>
</dbReference>
<dbReference type="EMBL" id="OC926571">
    <property type="protein sequence ID" value="CAD7656792.1"/>
    <property type="molecule type" value="Genomic_DNA"/>
</dbReference>
<name>A0A7R9QU09_9ACAR</name>
<evidence type="ECO:0000259" key="7">
    <source>
        <dbReference type="PROSITE" id="PS50893"/>
    </source>
</evidence>
<evidence type="ECO:0000256" key="6">
    <source>
        <dbReference type="ARBA" id="ARBA00023136"/>
    </source>
</evidence>
<dbReference type="GO" id="GO:0016887">
    <property type="term" value="F:ATP hydrolysis activity"/>
    <property type="evidence" value="ECO:0007669"/>
    <property type="project" value="InterPro"/>
</dbReference>
<dbReference type="GO" id="GO:0042626">
    <property type="term" value="F:ATPase-coupled transmembrane transporter activity"/>
    <property type="evidence" value="ECO:0007669"/>
    <property type="project" value="TreeGrafter"/>
</dbReference>
<comment type="subcellular location">
    <subcellularLocation>
        <location evidence="1">Membrane</location>
        <topology evidence="1">Multi-pass membrane protein</topology>
    </subcellularLocation>
</comment>
<gene>
    <name evidence="8" type="ORF">ONB1V03_LOCUS13428</name>
</gene>
<sequence length="223" mass="24467">MPITGKISSVSQPVSISWHNINVFSKPSTGIRLPFRKKDDSSVHILKNVSGHVNSGQLLAIMGSSGAGKTTLMNVLTQRNLSDVKVNGSVKLNGKIMDYNTIKSLSAYVQQDDMFIANITVREHLKFQSRVRMDQSTTLKFRESRINQVLLDLGLNKCADTMIGAPEVEKGISGGERKRLSIASELLTDPSVMFCDEPTSGLDSFMAQNIMDVMREMAASGRT</sequence>
<dbReference type="PANTHER" id="PTHR48041:SF139">
    <property type="entry name" value="PROTEIN SCARLET"/>
    <property type="match status" value="1"/>
</dbReference>
<evidence type="ECO:0000313" key="9">
    <source>
        <dbReference type="Proteomes" id="UP000728032"/>
    </source>
</evidence>
<dbReference type="Pfam" id="PF00005">
    <property type="entry name" value="ABC_tran"/>
    <property type="match status" value="1"/>
</dbReference>
<protein>
    <recommendedName>
        <fullName evidence="7">ABC transporter domain-containing protein</fullName>
    </recommendedName>
</protein>
<reference evidence="8" key="1">
    <citation type="submission" date="2020-11" db="EMBL/GenBank/DDBJ databases">
        <authorList>
            <person name="Tran Van P."/>
        </authorList>
    </citation>
    <scope>NUCLEOTIDE SEQUENCE</scope>
</reference>
<evidence type="ECO:0000313" key="8">
    <source>
        <dbReference type="EMBL" id="CAD7656792.1"/>
    </source>
</evidence>